<dbReference type="RefSeq" id="WP_212675220.1">
    <property type="nucleotide sequence ID" value="NZ_JAGSPJ010000003.1"/>
</dbReference>
<evidence type="ECO:0000313" key="1">
    <source>
        <dbReference type="EMBL" id="MBR7800083.1"/>
    </source>
</evidence>
<dbReference type="SUPFAM" id="SSF53448">
    <property type="entry name" value="Nucleotide-diphospho-sugar transferases"/>
    <property type="match status" value="1"/>
</dbReference>
<reference evidence="1" key="1">
    <citation type="submission" date="2021-04" db="EMBL/GenBank/DDBJ databases">
        <title>novel species isolated from subtropical streams in China.</title>
        <authorList>
            <person name="Lu H."/>
        </authorList>
    </citation>
    <scope>NUCLEOTIDE SEQUENCE</scope>
    <source>
        <strain evidence="1">FT137W</strain>
    </source>
</reference>
<dbReference type="Pfam" id="PF13704">
    <property type="entry name" value="Glyco_tranf_2_4"/>
    <property type="match status" value="1"/>
</dbReference>
<comment type="caution">
    <text evidence="1">The sequence shown here is derived from an EMBL/GenBank/DDBJ whole genome shotgun (WGS) entry which is preliminary data.</text>
</comment>
<name>A0A941E5H8_9BURK</name>
<protein>
    <submittedName>
        <fullName evidence="1">Glycosyltransferase family 2 protein</fullName>
    </submittedName>
</protein>
<gene>
    <name evidence="1" type="ORF">KDM90_08740</name>
</gene>
<dbReference type="AlphaFoldDB" id="A0A941E5H8"/>
<accession>A0A941E5H8</accession>
<proteinExistence type="predicted"/>
<dbReference type="InterPro" id="IPR029044">
    <property type="entry name" value="Nucleotide-diphossugar_trans"/>
</dbReference>
<keyword evidence="2" id="KW-1185">Reference proteome</keyword>
<dbReference type="Proteomes" id="UP000678545">
    <property type="component" value="Unassembled WGS sequence"/>
</dbReference>
<sequence length="357" mass="41060">MKNLKIAGIIHCKNDWALCAVSISYALLNHVDEVFVFNQGSSDATAEGLEHLRQYWGNRLHVFHIPDQNVEQSIVANTMIQIAAQVKPDWVYVFDADEFLLLGDGLQSTRLHDFLATVPSSQRAVRYTLKNFISMHDFDECDLQHYRRLRFVSVPHSEYNPKNASQTMYSGEKTFFDFEFPSKIICRYSHFLKLNTGAHTATHFGGGANAERNEPMLFAAHLPMLTRSRLDKRAEHGKKLMDLGNPWYAGWQQQLVYRLQQEDRLDWFWSQHSIDSKMSEQATRQKAKTDDCLVRALESTLGLLEHIFESTQLHHFRGRPIQSQAANETHLPLSQVLALTGVFQRQTEISLAALQRK</sequence>
<evidence type="ECO:0000313" key="2">
    <source>
        <dbReference type="Proteomes" id="UP000678545"/>
    </source>
</evidence>
<dbReference type="Gene3D" id="3.90.550.10">
    <property type="entry name" value="Spore Coat Polysaccharide Biosynthesis Protein SpsA, Chain A"/>
    <property type="match status" value="1"/>
</dbReference>
<organism evidence="1 2">
    <name type="scientific">Undibacterium fentianense</name>
    <dbReference type="NCBI Taxonomy" id="2828728"/>
    <lineage>
        <taxon>Bacteria</taxon>
        <taxon>Pseudomonadati</taxon>
        <taxon>Pseudomonadota</taxon>
        <taxon>Betaproteobacteria</taxon>
        <taxon>Burkholderiales</taxon>
        <taxon>Oxalobacteraceae</taxon>
        <taxon>Undibacterium</taxon>
    </lineage>
</organism>
<dbReference type="EMBL" id="JAGSPJ010000003">
    <property type="protein sequence ID" value="MBR7800083.1"/>
    <property type="molecule type" value="Genomic_DNA"/>
</dbReference>